<reference evidence="1 2" key="1">
    <citation type="submission" date="2023-04" db="EMBL/GenBank/DDBJ databases">
        <title>A novel bacteria isolated from coastal sediment.</title>
        <authorList>
            <person name="Liu X.-J."/>
            <person name="Du Z.-J."/>
        </authorList>
    </citation>
    <scope>NUCLEOTIDE SEQUENCE [LARGE SCALE GENOMIC DNA]</scope>
    <source>
        <strain evidence="1 2">SDUM461004</strain>
    </source>
</reference>
<dbReference type="InterPro" id="IPR011664">
    <property type="entry name" value="Abi_system_AbiD/AbiF-like"/>
</dbReference>
<gene>
    <name evidence="1" type="ORF">QEH59_17520</name>
</gene>
<accession>A0ABU1ARK5</accession>
<name>A0ABU1ARK5_9BACT</name>
<protein>
    <submittedName>
        <fullName evidence="1">Abi family protein</fullName>
    </submittedName>
</protein>
<evidence type="ECO:0000313" key="2">
    <source>
        <dbReference type="Proteomes" id="UP001243717"/>
    </source>
</evidence>
<organism evidence="1 2">
    <name type="scientific">Thalassobacterium sedimentorum</name>
    <dbReference type="NCBI Taxonomy" id="3041258"/>
    <lineage>
        <taxon>Bacteria</taxon>
        <taxon>Pseudomonadati</taxon>
        <taxon>Verrucomicrobiota</taxon>
        <taxon>Opitutia</taxon>
        <taxon>Puniceicoccales</taxon>
        <taxon>Coraliomargaritaceae</taxon>
        <taxon>Thalassobacterium</taxon>
    </lineage>
</organism>
<dbReference type="Proteomes" id="UP001243717">
    <property type="component" value="Unassembled WGS sequence"/>
</dbReference>
<dbReference type="RefSeq" id="WP_308986675.1">
    <property type="nucleotide sequence ID" value="NZ_JARXIC010000055.1"/>
</dbReference>
<comment type="caution">
    <text evidence="1">The sequence shown here is derived from an EMBL/GenBank/DDBJ whole genome shotgun (WGS) entry which is preliminary data.</text>
</comment>
<evidence type="ECO:0000313" key="1">
    <source>
        <dbReference type="EMBL" id="MDQ8196238.1"/>
    </source>
</evidence>
<dbReference type="EMBL" id="JARXIC010000055">
    <property type="protein sequence ID" value="MDQ8196238.1"/>
    <property type="molecule type" value="Genomic_DNA"/>
</dbReference>
<proteinExistence type="predicted"/>
<keyword evidence="2" id="KW-1185">Reference proteome</keyword>
<sequence length="307" mass="35093">MSTYSKPAINLSAQVAKLKSRGLEIQDDAAAENCLLNVGYYRFSGYSYPFKDGPTRERFKPNTGFDQILRVYEFDRHLRLLVADAIERIEVGIRSRIVNETSLLWGPHGYLDSSNFHRRFNHAGFIQKAENGVTVRRNLPTGTPRLPRDHAETFIDHYYIKYGDPYLPPIWMTMEVLTLGTLSKFYMGIGDANLKAKIAGEFNVTAKVFANWLHSLSHIRNICAHHGRLWNRAFSITPLIPAHLNGVIQNANRFEGHAVVLVTLLNIMNHGNHWRNRLKSLLSDFPEMDPRAMGFTNNCLELPVWNT</sequence>
<dbReference type="Pfam" id="PF07751">
    <property type="entry name" value="Abi_2"/>
    <property type="match status" value="1"/>
</dbReference>